<keyword evidence="11" id="KW-0486">Methionine biosynthesis</keyword>
<keyword evidence="7" id="KW-0028">Amino-acid biosynthesis</keyword>
<reference evidence="19 20" key="1">
    <citation type="submission" date="2019-05" db="EMBL/GenBank/DDBJ databases">
        <title>Nesterenkonia sp. GY074 isolated from the Southern Atlantic Ocean.</title>
        <authorList>
            <person name="Zhang G."/>
        </authorList>
    </citation>
    <scope>NUCLEOTIDE SEQUENCE [LARGE SCALE GENOMIC DNA]</scope>
    <source>
        <strain evidence="19 20">GY074</strain>
    </source>
</reference>
<evidence type="ECO:0000256" key="16">
    <source>
        <dbReference type="PIRSR" id="PIRSR036497-2"/>
    </source>
</evidence>
<comment type="catalytic activity">
    <reaction evidence="14">
        <text>L-homoserine + NAD(+) = L-aspartate 4-semialdehyde + NADH + H(+)</text>
        <dbReference type="Rhea" id="RHEA:15757"/>
        <dbReference type="ChEBI" id="CHEBI:15378"/>
        <dbReference type="ChEBI" id="CHEBI:57476"/>
        <dbReference type="ChEBI" id="CHEBI:57540"/>
        <dbReference type="ChEBI" id="CHEBI:57945"/>
        <dbReference type="ChEBI" id="CHEBI:537519"/>
        <dbReference type="EC" id="1.1.1.3"/>
    </reaction>
    <physiologicalReaction direction="right-to-left" evidence="14">
        <dbReference type="Rhea" id="RHEA:15759"/>
    </physiologicalReaction>
</comment>
<comment type="pathway">
    <text evidence="3">Amino-acid biosynthesis; L-methionine biosynthesis via de novo pathway; L-homoserine from L-aspartate: step 3/3.</text>
</comment>
<keyword evidence="8" id="KW-0791">Threonine biosynthesis</keyword>
<keyword evidence="10" id="KW-0915">Sodium</keyword>
<dbReference type="GO" id="GO:0050661">
    <property type="term" value="F:NADP binding"/>
    <property type="evidence" value="ECO:0007669"/>
    <property type="project" value="InterPro"/>
</dbReference>
<dbReference type="Gene3D" id="3.30.360.10">
    <property type="entry name" value="Dihydrodipicolinate Reductase, domain 2"/>
    <property type="match status" value="1"/>
</dbReference>
<feature type="active site" description="Proton donor" evidence="15">
    <location>
        <position position="217"/>
    </location>
</feature>
<evidence type="ECO:0000256" key="10">
    <source>
        <dbReference type="ARBA" id="ARBA00023053"/>
    </source>
</evidence>
<dbReference type="PIRSF" id="PIRSF036497">
    <property type="entry name" value="HDH_short"/>
    <property type="match status" value="1"/>
</dbReference>
<dbReference type="InterPro" id="IPR022697">
    <property type="entry name" value="HDH_short"/>
</dbReference>
<evidence type="ECO:0000256" key="14">
    <source>
        <dbReference type="ARBA" id="ARBA00049031"/>
    </source>
</evidence>
<sequence>MTTVRVAMTGFGNVGNQVAELIDRRREHFATHFGVEVLVTGVCGSTTGLIDPSRISPERLQHKAAFEPGLTGSAFMEQVNADVLVEAGPSDYSTGQPGLDYITSAINRGLHVIAVSKGALVVEGPTLLQSAREKGVQLLMSGASASALPTIDFLTYDLAGTHIKRIEAVLTGTTTFILDTMVSRNASFDEALAEAQQLGIAEPEPSFDVDGWDTAAKVVIIANAVFGVPLAISSLARESLRSLTAEQLGSWKADGLTPRLVGYVNQDEGQVEAGVGIRLYSAEHPFSLTRGSTKALYAETMDLGEFTLLGGASNPRATAAAALKDFHHILTSSE</sequence>
<keyword evidence="16" id="KW-0521">NADP</keyword>
<proteinExistence type="inferred from homology"/>
<evidence type="ECO:0000313" key="19">
    <source>
        <dbReference type="EMBL" id="TLP93031.1"/>
    </source>
</evidence>
<dbReference type="UniPathway" id="UPA00050">
    <property type="reaction ID" value="UER00063"/>
</dbReference>
<evidence type="ECO:0000256" key="11">
    <source>
        <dbReference type="ARBA" id="ARBA00023167"/>
    </source>
</evidence>
<evidence type="ECO:0000256" key="13">
    <source>
        <dbReference type="ARBA" id="ARBA00048841"/>
    </source>
</evidence>
<comment type="pathway">
    <text evidence="2">Amino-acid biosynthesis; L-threonine biosynthesis; L-threonine from L-aspartate: step 3/5.</text>
</comment>
<evidence type="ECO:0000313" key="20">
    <source>
        <dbReference type="Proteomes" id="UP000310458"/>
    </source>
</evidence>
<evidence type="ECO:0000259" key="17">
    <source>
        <dbReference type="Pfam" id="PF00742"/>
    </source>
</evidence>
<feature type="binding site" evidence="16">
    <location>
        <begin position="10"/>
        <end position="15"/>
    </location>
    <ligand>
        <name>NADP(+)</name>
        <dbReference type="ChEBI" id="CHEBI:58349"/>
    </ligand>
</feature>
<keyword evidence="20" id="KW-1185">Reference proteome</keyword>
<dbReference type="GO" id="GO:0009086">
    <property type="term" value="P:methionine biosynthetic process"/>
    <property type="evidence" value="ECO:0007669"/>
    <property type="project" value="UniProtKB-KW"/>
</dbReference>
<evidence type="ECO:0000259" key="18">
    <source>
        <dbReference type="Pfam" id="PF03447"/>
    </source>
</evidence>
<dbReference type="GO" id="GO:0009088">
    <property type="term" value="P:threonine biosynthetic process"/>
    <property type="evidence" value="ECO:0007669"/>
    <property type="project" value="UniProtKB-UniPathway"/>
</dbReference>
<dbReference type="Proteomes" id="UP000310458">
    <property type="component" value="Unassembled WGS sequence"/>
</dbReference>
<comment type="caution">
    <text evidence="19">The sequence shown here is derived from an EMBL/GenBank/DDBJ whole genome shotgun (WGS) entry which is preliminary data.</text>
</comment>
<evidence type="ECO:0000256" key="7">
    <source>
        <dbReference type="ARBA" id="ARBA00022605"/>
    </source>
</evidence>
<dbReference type="RefSeq" id="WP_138254170.1">
    <property type="nucleotide sequence ID" value="NZ_VAVZ01000052.1"/>
</dbReference>
<dbReference type="OrthoDB" id="9808167at2"/>
<name>A0A5R9B978_9MICC</name>
<evidence type="ECO:0000256" key="6">
    <source>
        <dbReference type="ARBA" id="ARBA00013376"/>
    </source>
</evidence>
<evidence type="ECO:0000256" key="4">
    <source>
        <dbReference type="ARBA" id="ARBA00006753"/>
    </source>
</evidence>
<dbReference type="InterPro" id="IPR001342">
    <property type="entry name" value="HDH_cat"/>
</dbReference>
<evidence type="ECO:0000256" key="8">
    <source>
        <dbReference type="ARBA" id="ARBA00022697"/>
    </source>
</evidence>
<feature type="binding site" evidence="16">
    <location>
        <position position="117"/>
    </location>
    <ligand>
        <name>NADPH</name>
        <dbReference type="ChEBI" id="CHEBI:57783"/>
    </ligand>
</feature>
<gene>
    <name evidence="19" type="ORF">FEF26_14060</name>
</gene>
<organism evidence="19 20">
    <name type="scientific">Nesterenkonia salmonea</name>
    <dbReference type="NCBI Taxonomy" id="1804987"/>
    <lineage>
        <taxon>Bacteria</taxon>
        <taxon>Bacillati</taxon>
        <taxon>Actinomycetota</taxon>
        <taxon>Actinomycetes</taxon>
        <taxon>Micrococcales</taxon>
        <taxon>Micrococcaceae</taxon>
        <taxon>Nesterenkonia</taxon>
    </lineage>
</organism>
<evidence type="ECO:0000256" key="1">
    <source>
        <dbReference type="ARBA" id="ARBA00001920"/>
    </source>
</evidence>
<dbReference type="FunFam" id="3.30.360.10:FF:000005">
    <property type="entry name" value="Homoserine dehydrogenase"/>
    <property type="match status" value="1"/>
</dbReference>
<comment type="function">
    <text evidence="12">Catalyzes the conversion of L-aspartate-beta-semialdehyde (L-Asa) to L-homoserine (L-Hse), the third step in the biosynthesis of threonine and methionine from aspartate.</text>
</comment>
<dbReference type="InterPro" id="IPR036291">
    <property type="entry name" value="NAD(P)-bd_dom_sf"/>
</dbReference>
<evidence type="ECO:0000256" key="15">
    <source>
        <dbReference type="PIRSR" id="PIRSR036497-1"/>
    </source>
</evidence>
<dbReference type="EC" id="1.1.1.3" evidence="5"/>
<dbReference type="Pfam" id="PF03447">
    <property type="entry name" value="NAD_binding_3"/>
    <property type="match status" value="1"/>
</dbReference>
<dbReference type="AlphaFoldDB" id="A0A5R9B978"/>
<dbReference type="EMBL" id="VAVZ01000052">
    <property type="protein sequence ID" value="TLP93031.1"/>
    <property type="molecule type" value="Genomic_DNA"/>
</dbReference>
<evidence type="ECO:0000256" key="5">
    <source>
        <dbReference type="ARBA" id="ARBA00013213"/>
    </source>
</evidence>
<evidence type="ECO:0000256" key="12">
    <source>
        <dbReference type="ARBA" id="ARBA00044930"/>
    </source>
</evidence>
<comment type="cofactor">
    <cofactor evidence="1">
        <name>a metal cation</name>
        <dbReference type="ChEBI" id="CHEBI:25213"/>
    </cofactor>
</comment>
<keyword evidence="9" id="KW-0560">Oxidoreductase</keyword>
<dbReference type="PANTHER" id="PTHR43331:SF1">
    <property type="entry name" value="HOMOSERINE DEHYDROGENASE"/>
    <property type="match status" value="1"/>
</dbReference>
<accession>A0A5R9B978</accession>
<dbReference type="UniPathway" id="UPA00051">
    <property type="reaction ID" value="UER00465"/>
</dbReference>
<dbReference type="PANTHER" id="PTHR43331">
    <property type="entry name" value="HOMOSERINE DEHYDROGENASE"/>
    <property type="match status" value="1"/>
</dbReference>
<feature type="binding site" evidence="16">
    <location>
        <position position="202"/>
    </location>
    <ligand>
        <name>L-homoserine</name>
        <dbReference type="ChEBI" id="CHEBI:57476"/>
    </ligand>
</feature>
<feature type="domain" description="Aspartate/homoserine dehydrogenase NAD-binding" evidence="18">
    <location>
        <begin position="10"/>
        <end position="139"/>
    </location>
</feature>
<dbReference type="Pfam" id="PF00742">
    <property type="entry name" value="Homoserine_dh"/>
    <property type="match status" value="1"/>
</dbReference>
<dbReference type="Gene3D" id="3.40.50.720">
    <property type="entry name" value="NAD(P)-binding Rossmann-like Domain"/>
    <property type="match status" value="1"/>
</dbReference>
<evidence type="ECO:0000256" key="9">
    <source>
        <dbReference type="ARBA" id="ARBA00023002"/>
    </source>
</evidence>
<dbReference type="InterPro" id="IPR005106">
    <property type="entry name" value="Asp/hSer_DH_NAD-bd"/>
</dbReference>
<protein>
    <recommendedName>
        <fullName evidence="6">Homoserine dehydrogenase</fullName>
        <ecNumber evidence="5">1.1.1.3</ecNumber>
    </recommendedName>
</protein>
<comment type="similarity">
    <text evidence="4">Belongs to the homoserine dehydrogenase family.</text>
</comment>
<feature type="domain" description="Homoserine dehydrogenase catalytic" evidence="17">
    <location>
        <begin position="149"/>
        <end position="325"/>
    </location>
</feature>
<dbReference type="GO" id="GO:0004412">
    <property type="term" value="F:homoserine dehydrogenase activity"/>
    <property type="evidence" value="ECO:0007669"/>
    <property type="project" value="UniProtKB-EC"/>
</dbReference>
<dbReference type="SUPFAM" id="SSF55347">
    <property type="entry name" value="Glyceraldehyde-3-phosphate dehydrogenase-like, C-terminal domain"/>
    <property type="match status" value="1"/>
</dbReference>
<evidence type="ECO:0000256" key="3">
    <source>
        <dbReference type="ARBA" id="ARBA00005062"/>
    </source>
</evidence>
<comment type="catalytic activity">
    <reaction evidence="13">
        <text>L-homoserine + NADP(+) = L-aspartate 4-semialdehyde + NADPH + H(+)</text>
        <dbReference type="Rhea" id="RHEA:15761"/>
        <dbReference type="ChEBI" id="CHEBI:15378"/>
        <dbReference type="ChEBI" id="CHEBI:57476"/>
        <dbReference type="ChEBI" id="CHEBI:57783"/>
        <dbReference type="ChEBI" id="CHEBI:58349"/>
        <dbReference type="ChEBI" id="CHEBI:537519"/>
        <dbReference type="EC" id="1.1.1.3"/>
    </reaction>
    <physiologicalReaction direction="right-to-left" evidence="13">
        <dbReference type="Rhea" id="RHEA:15763"/>
    </physiologicalReaction>
</comment>
<dbReference type="SUPFAM" id="SSF51735">
    <property type="entry name" value="NAD(P)-binding Rossmann-fold domains"/>
    <property type="match status" value="1"/>
</dbReference>
<evidence type="ECO:0000256" key="2">
    <source>
        <dbReference type="ARBA" id="ARBA00005056"/>
    </source>
</evidence>